<organism evidence="1 2">
    <name type="scientific">Acuticoccus mangrovi</name>
    <dbReference type="NCBI Taxonomy" id="2796142"/>
    <lineage>
        <taxon>Bacteria</taxon>
        <taxon>Pseudomonadati</taxon>
        <taxon>Pseudomonadota</taxon>
        <taxon>Alphaproteobacteria</taxon>
        <taxon>Hyphomicrobiales</taxon>
        <taxon>Amorphaceae</taxon>
        <taxon>Acuticoccus</taxon>
    </lineage>
</organism>
<dbReference type="InterPro" id="IPR014543">
    <property type="entry name" value="UCP028291"/>
</dbReference>
<gene>
    <name evidence="1" type="ORF">JCR33_23265</name>
</gene>
<dbReference type="RefSeq" id="WP_198884544.1">
    <property type="nucleotide sequence ID" value="NZ_JAEKJA010000033.1"/>
</dbReference>
<dbReference type="Gene3D" id="3.30.310.50">
    <property type="entry name" value="Alpha-D-phosphohexomutase, C-terminal domain"/>
    <property type="match status" value="1"/>
</dbReference>
<protein>
    <submittedName>
        <fullName evidence="1">DUF2218 domain-containing protein</fullName>
    </submittedName>
</protein>
<proteinExistence type="predicted"/>
<name>A0A934ITV0_9HYPH</name>
<accession>A0A934ITV0</accession>
<dbReference type="PIRSF" id="PIRSF028291">
    <property type="entry name" value="UCP028291"/>
    <property type="match status" value="1"/>
</dbReference>
<comment type="caution">
    <text evidence="1">The sequence shown here is derived from an EMBL/GenBank/DDBJ whole genome shotgun (WGS) entry which is preliminary data.</text>
</comment>
<reference evidence="1" key="1">
    <citation type="submission" date="2020-12" db="EMBL/GenBank/DDBJ databases">
        <title>Bacterial taxonomy.</title>
        <authorList>
            <person name="Pan X."/>
        </authorList>
    </citation>
    <scope>NUCLEOTIDE SEQUENCE</scope>
    <source>
        <strain evidence="1">B2012</strain>
    </source>
</reference>
<evidence type="ECO:0000313" key="1">
    <source>
        <dbReference type="EMBL" id="MBJ3778640.1"/>
    </source>
</evidence>
<dbReference type="Pfam" id="PF09981">
    <property type="entry name" value="DUF2218"/>
    <property type="match status" value="1"/>
</dbReference>
<dbReference type="AlphaFoldDB" id="A0A934ITV0"/>
<evidence type="ECO:0000313" key="2">
    <source>
        <dbReference type="Proteomes" id="UP000609531"/>
    </source>
</evidence>
<sequence>MNPAQSDVATPHASRYLSQLLKHFAHKLPVEMEEGSGRIAFPAGVCSLAAEPDVLHMRVDAVDDAECGRLMNVVERHLVRFAFRETLSVDWRTAAWSTEP</sequence>
<dbReference type="EMBL" id="JAEKJA010000033">
    <property type="protein sequence ID" value="MBJ3778640.1"/>
    <property type="molecule type" value="Genomic_DNA"/>
</dbReference>
<keyword evidence="2" id="KW-1185">Reference proteome</keyword>
<dbReference type="Proteomes" id="UP000609531">
    <property type="component" value="Unassembled WGS sequence"/>
</dbReference>